<keyword evidence="2" id="KW-1185">Reference proteome</keyword>
<dbReference type="RefSeq" id="WP_131153855.1">
    <property type="nucleotide sequence ID" value="NZ_CP036402.1"/>
</dbReference>
<dbReference type="AlphaFoldDB" id="A0A411YCE1"/>
<accession>A0A411YCE1</accession>
<dbReference type="OrthoDB" id="9800945at2"/>
<dbReference type="KEGG" id="erz:ER308_04405"/>
<dbReference type="InterPro" id="IPR046038">
    <property type="entry name" value="DUF5996"/>
</dbReference>
<gene>
    <name evidence="1" type="ORF">ER308_04405</name>
</gene>
<sequence>MPAPVWPALPLEEWHAPKETLHRYAQIVGKVRLDLVPFQNHWWHVTLHVATRGFSTGPMPSGDKTVEITFDFVDHRLVVTVDDGTVEWFDLVDGLACADFYHQLLATLDRVGVHPQVHPEPFDLDSPAFPNDRQHHAYDPEWVARYWQVLQRIQWVFVEFAGRFNGKQAPVQLFWHSFDLAFQRFSGRPAPPRAGADPVTAEAYSHEVISFGFWPGDTHTPYPAFYSYTAPEPRGLTEQPLAPDTAVWQPTGGSALLPYDDVRTASEPRAALLAFLDSAYQAGATTAGWDLDALATQADPDRKNH</sequence>
<proteinExistence type="predicted"/>
<evidence type="ECO:0000313" key="1">
    <source>
        <dbReference type="EMBL" id="QBI18858.1"/>
    </source>
</evidence>
<name>A0A411YCE1_9ACTN</name>
<dbReference type="EMBL" id="CP036402">
    <property type="protein sequence ID" value="QBI18858.1"/>
    <property type="molecule type" value="Genomic_DNA"/>
</dbReference>
<evidence type="ECO:0000313" key="2">
    <source>
        <dbReference type="Proteomes" id="UP000291469"/>
    </source>
</evidence>
<evidence type="ECO:0008006" key="3">
    <source>
        <dbReference type="Google" id="ProtNLM"/>
    </source>
</evidence>
<reference evidence="1 2" key="1">
    <citation type="submission" date="2019-01" db="EMBL/GenBank/DDBJ databases">
        <title>Egibacter rhizosphaerae EGI 80759T.</title>
        <authorList>
            <person name="Chen D.-D."/>
            <person name="Tian Y."/>
            <person name="Jiao J.-Y."/>
            <person name="Zhang X.-T."/>
            <person name="Zhang Y.-G."/>
            <person name="Zhang Y."/>
            <person name="Xiao M."/>
            <person name="Shu W.-S."/>
            <person name="Li W.-J."/>
        </authorList>
    </citation>
    <scope>NUCLEOTIDE SEQUENCE [LARGE SCALE GENOMIC DNA]</scope>
    <source>
        <strain evidence="1 2">EGI 80759</strain>
    </source>
</reference>
<protein>
    <recommendedName>
        <fullName evidence="3">Ava_C0101 and related proteins</fullName>
    </recommendedName>
</protein>
<organism evidence="1 2">
    <name type="scientific">Egibacter rhizosphaerae</name>
    <dbReference type="NCBI Taxonomy" id="1670831"/>
    <lineage>
        <taxon>Bacteria</taxon>
        <taxon>Bacillati</taxon>
        <taxon>Actinomycetota</taxon>
        <taxon>Nitriliruptoria</taxon>
        <taxon>Egibacterales</taxon>
        <taxon>Egibacteraceae</taxon>
        <taxon>Egibacter</taxon>
    </lineage>
</organism>
<dbReference type="Pfam" id="PF19459">
    <property type="entry name" value="DUF5996"/>
    <property type="match status" value="1"/>
</dbReference>
<dbReference type="Proteomes" id="UP000291469">
    <property type="component" value="Chromosome"/>
</dbReference>